<dbReference type="SUPFAM" id="SSF55811">
    <property type="entry name" value="Nudix"/>
    <property type="match status" value="1"/>
</dbReference>
<dbReference type="AlphaFoldDB" id="A0A921FYF9"/>
<dbReference type="PROSITE" id="PS00893">
    <property type="entry name" value="NUDIX_BOX"/>
    <property type="match status" value="1"/>
</dbReference>
<comment type="similarity">
    <text evidence="1 3">Belongs to the Nudix hydrolase family.</text>
</comment>
<dbReference type="EMBL" id="DYWT01000155">
    <property type="protein sequence ID" value="HJF31985.1"/>
    <property type="molecule type" value="Genomic_DNA"/>
</dbReference>
<dbReference type="Pfam" id="PF00293">
    <property type="entry name" value="NUDIX"/>
    <property type="match status" value="1"/>
</dbReference>
<reference evidence="5" key="1">
    <citation type="journal article" date="2021" name="PeerJ">
        <title>Extensive microbial diversity within the chicken gut microbiome revealed by metagenomics and culture.</title>
        <authorList>
            <person name="Gilroy R."/>
            <person name="Ravi A."/>
            <person name="Getino M."/>
            <person name="Pursley I."/>
            <person name="Horton D.L."/>
            <person name="Alikhan N.F."/>
            <person name="Baker D."/>
            <person name="Gharbi K."/>
            <person name="Hall N."/>
            <person name="Watson M."/>
            <person name="Adriaenssens E.M."/>
            <person name="Foster-Nyarko E."/>
            <person name="Jarju S."/>
            <person name="Secka A."/>
            <person name="Antonio M."/>
            <person name="Oren A."/>
            <person name="Chaudhuri R.R."/>
            <person name="La Ragione R."/>
            <person name="Hildebrand F."/>
            <person name="Pallen M.J."/>
        </authorList>
    </citation>
    <scope>NUCLEOTIDE SEQUENCE</scope>
    <source>
        <strain evidence="5">CHK171-7178</strain>
    </source>
</reference>
<dbReference type="PRINTS" id="PR00502">
    <property type="entry name" value="NUDIXFAMILY"/>
</dbReference>
<dbReference type="CDD" id="cd02883">
    <property type="entry name" value="NUDIX_Hydrolase"/>
    <property type="match status" value="1"/>
</dbReference>
<dbReference type="GO" id="GO:0016787">
    <property type="term" value="F:hydrolase activity"/>
    <property type="evidence" value="ECO:0007669"/>
    <property type="project" value="UniProtKB-KW"/>
</dbReference>
<dbReference type="PROSITE" id="PS51462">
    <property type="entry name" value="NUDIX"/>
    <property type="match status" value="1"/>
</dbReference>
<protein>
    <submittedName>
        <fullName evidence="5">NUDIX hydrolase</fullName>
    </submittedName>
</protein>
<feature type="domain" description="Nudix hydrolase" evidence="4">
    <location>
        <begin position="2"/>
        <end position="131"/>
    </location>
</feature>
<dbReference type="Gene3D" id="3.90.79.10">
    <property type="entry name" value="Nucleoside Triphosphate Pyrophosphohydrolase"/>
    <property type="match status" value="1"/>
</dbReference>
<dbReference type="PANTHER" id="PTHR43736">
    <property type="entry name" value="ADP-RIBOSE PYROPHOSPHATASE"/>
    <property type="match status" value="1"/>
</dbReference>
<dbReference type="PANTHER" id="PTHR43736:SF1">
    <property type="entry name" value="DIHYDRONEOPTERIN TRIPHOSPHATE DIPHOSPHATASE"/>
    <property type="match status" value="1"/>
</dbReference>
<dbReference type="InterPro" id="IPR020476">
    <property type="entry name" value="Nudix_hydrolase"/>
</dbReference>
<accession>A0A921FYF9</accession>
<dbReference type="Proteomes" id="UP000698173">
    <property type="component" value="Unassembled WGS sequence"/>
</dbReference>
<sequence>MKRVDVAYVLLFDEHEKNILMVKNKAKGPSYYTLPGGAVEKGETLEEAAIREVKEETGLEVEIDGIFTVSEAFFVERGHHAIFFTFSGKIIGGEITISLPEEIEEITWMRPKTAEKYIHLTEGFEGLVMHKTTVPYILRESDRPKSNSIF</sequence>
<evidence type="ECO:0000313" key="6">
    <source>
        <dbReference type="Proteomes" id="UP000698173"/>
    </source>
</evidence>
<organism evidence="5 6">
    <name type="scientific">Sporosarcina psychrophila</name>
    <name type="common">Bacillus psychrophilus</name>
    <dbReference type="NCBI Taxonomy" id="1476"/>
    <lineage>
        <taxon>Bacteria</taxon>
        <taxon>Bacillati</taxon>
        <taxon>Bacillota</taxon>
        <taxon>Bacilli</taxon>
        <taxon>Bacillales</taxon>
        <taxon>Caryophanaceae</taxon>
        <taxon>Sporosarcina</taxon>
    </lineage>
</organism>
<gene>
    <name evidence="5" type="ORF">K8V56_09440</name>
</gene>
<evidence type="ECO:0000256" key="1">
    <source>
        <dbReference type="ARBA" id="ARBA00005582"/>
    </source>
</evidence>
<evidence type="ECO:0000256" key="3">
    <source>
        <dbReference type="RuleBase" id="RU003476"/>
    </source>
</evidence>
<evidence type="ECO:0000259" key="4">
    <source>
        <dbReference type="PROSITE" id="PS51462"/>
    </source>
</evidence>
<keyword evidence="2 3" id="KW-0378">Hydrolase</keyword>
<evidence type="ECO:0000256" key="2">
    <source>
        <dbReference type="ARBA" id="ARBA00022801"/>
    </source>
</evidence>
<dbReference type="InterPro" id="IPR000086">
    <property type="entry name" value="NUDIX_hydrolase_dom"/>
</dbReference>
<reference evidence="5" key="2">
    <citation type="submission" date="2021-09" db="EMBL/GenBank/DDBJ databases">
        <authorList>
            <person name="Gilroy R."/>
        </authorList>
    </citation>
    <scope>NUCLEOTIDE SEQUENCE</scope>
    <source>
        <strain evidence="5">CHK171-7178</strain>
    </source>
</reference>
<evidence type="ECO:0000313" key="5">
    <source>
        <dbReference type="EMBL" id="HJF31985.1"/>
    </source>
</evidence>
<name>A0A921FYF9_SPOPS</name>
<proteinExistence type="inferred from homology"/>
<dbReference type="InterPro" id="IPR020084">
    <property type="entry name" value="NUDIX_hydrolase_CS"/>
</dbReference>
<dbReference type="InterPro" id="IPR015797">
    <property type="entry name" value="NUDIX_hydrolase-like_dom_sf"/>
</dbReference>
<comment type="caution">
    <text evidence="5">The sequence shown here is derived from an EMBL/GenBank/DDBJ whole genome shotgun (WGS) entry which is preliminary data.</text>
</comment>